<evidence type="ECO:0000313" key="3">
    <source>
        <dbReference type="Proteomes" id="UP000198703"/>
    </source>
</evidence>
<name>A0A1H4EDV6_9RHOB</name>
<gene>
    <name evidence="2" type="ORF">SAMN05444370_11359</name>
</gene>
<dbReference type="RefSeq" id="WP_175478964.1">
    <property type="nucleotide sequence ID" value="NZ_FNQM01000013.1"/>
</dbReference>
<dbReference type="EMBL" id="FNQM01000013">
    <property type="protein sequence ID" value="SEA83007.1"/>
    <property type="molecule type" value="Genomic_DNA"/>
</dbReference>
<accession>A0A1H4EDV6</accession>
<feature type="signal peptide" evidence="1">
    <location>
        <begin position="1"/>
        <end position="23"/>
    </location>
</feature>
<evidence type="ECO:0000313" key="2">
    <source>
        <dbReference type="EMBL" id="SEA83007.1"/>
    </source>
</evidence>
<dbReference type="PROSITE" id="PS51257">
    <property type="entry name" value="PROKAR_LIPOPROTEIN"/>
    <property type="match status" value="1"/>
</dbReference>
<dbReference type="AlphaFoldDB" id="A0A1H4EDV6"/>
<reference evidence="2 3" key="1">
    <citation type="submission" date="2016-10" db="EMBL/GenBank/DDBJ databases">
        <authorList>
            <person name="de Groot N.N."/>
        </authorList>
    </citation>
    <scope>NUCLEOTIDE SEQUENCE [LARGE SCALE GENOMIC DNA]</scope>
    <source>
        <strain evidence="2 3">DSM 15345</strain>
    </source>
</reference>
<organism evidence="2 3">
    <name type="scientific">Rubrimonas cliftonensis</name>
    <dbReference type="NCBI Taxonomy" id="89524"/>
    <lineage>
        <taxon>Bacteria</taxon>
        <taxon>Pseudomonadati</taxon>
        <taxon>Pseudomonadota</taxon>
        <taxon>Alphaproteobacteria</taxon>
        <taxon>Rhodobacterales</taxon>
        <taxon>Paracoccaceae</taxon>
        <taxon>Rubrimonas</taxon>
    </lineage>
</organism>
<keyword evidence="1" id="KW-0732">Signal</keyword>
<evidence type="ECO:0008006" key="4">
    <source>
        <dbReference type="Google" id="ProtNLM"/>
    </source>
</evidence>
<feature type="chain" id="PRO_5011496476" description="DUF3576 domain-containing protein" evidence="1">
    <location>
        <begin position="24"/>
        <end position="188"/>
    </location>
</feature>
<keyword evidence="3" id="KW-1185">Reference proteome</keyword>
<sequence length="188" mass="19583">MSRQFRRLSGGAAAFSAAALLLAACSGGGYRQTAEDAPPPSEVGGRKGNLERYGADGTILDIVGGSAAISIGGDRGEAFAGAVNKHLWQASLETLDFLPISSTDPFTGVIATDWGAAPGVQGERFKVTAYVTDTALTPQALRVAVFREIRAEGGVWTPAPVAQETPRQLEDSILVRARQLRVAEAEAG</sequence>
<dbReference type="STRING" id="89524.SAMN05444370_11359"/>
<dbReference type="Pfam" id="PF12100">
    <property type="entry name" value="DUF3576"/>
    <property type="match status" value="1"/>
</dbReference>
<evidence type="ECO:0000256" key="1">
    <source>
        <dbReference type="SAM" id="SignalP"/>
    </source>
</evidence>
<dbReference type="InterPro" id="IPR021959">
    <property type="entry name" value="DUF3576"/>
</dbReference>
<dbReference type="Proteomes" id="UP000198703">
    <property type="component" value="Unassembled WGS sequence"/>
</dbReference>
<proteinExistence type="predicted"/>
<protein>
    <recommendedName>
        <fullName evidence="4">DUF3576 domain-containing protein</fullName>
    </recommendedName>
</protein>